<keyword evidence="3" id="KW-1185">Reference proteome</keyword>
<evidence type="ECO:0000313" key="3">
    <source>
        <dbReference type="Proteomes" id="UP001595444"/>
    </source>
</evidence>
<dbReference type="EC" id="2.1.-.-" evidence="2"/>
<dbReference type="RefSeq" id="WP_194215626.1">
    <property type="nucleotide sequence ID" value="NZ_CP061205.1"/>
</dbReference>
<evidence type="ECO:0000259" key="1">
    <source>
        <dbReference type="Pfam" id="PF08241"/>
    </source>
</evidence>
<proteinExistence type="predicted"/>
<keyword evidence="2" id="KW-0808">Transferase</keyword>
<reference evidence="3" key="1">
    <citation type="journal article" date="2019" name="Int. J. Syst. Evol. Microbiol.">
        <title>The Global Catalogue of Microorganisms (GCM) 10K type strain sequencing project: providing services to taxonomists for standard genome sequencing and annotation.</title>
        <authorList>
            <consortium name="The Broad Institute Genomics Platform"/>
            <consortium name="The Broad Institute Genome Sequencing Center for Infectious Disease"/>
            <person name="Wu L."/>
            <person name="Ma J."/>
        </authorList>
    </citation>
    <scope>NUCLEOTIDE SEQUENCE [LARGE SCALE GENOMIC DNA]</scope>
    <source>
        <strain evidence="3">KCTC 62164</strain>
    </source>
</reference>
<feature type="domain" description="Methyltransferase type 11" evidence="1">
    <location>
        <begin position="55"/>
        <end position="147"/>
    </location>
</feature>
<dbReference type="InterPro" id="IPR013216">
    <property type="entry name" value="Methyltransf_11"/>
</dbReference>
<evidence type="ECO:0000313" key="2">
    <source>
        <dbReference type="EMBL" id="MFC3053419.1"/>
    </source>
</evidence>
<dbReference type="EMBL" id="JBHRSL010000027">
    <property type="protein sequence ID" value="MFC3053419.1"/>
    <property type="molecule type" value="Genomic_DNA"/>
</dbReference>
<dbReference type="GO" id="GO:0032259">
    <property type="term" value="P:methylation"/>
    <property type="evidence" value="ECO:0007669"/>
    <property type="project" value="UniProtKB-KW"/>
</dbReference>
<name>A0ABV7D884_9PROT</name>
<dbReference type="Proteomes" id="UP001595444">
    <property type="component" value="Unassembled WGS sequence"/>
</dbReference>
<sequence>MIRLTEDQIQAISTTISYNADYGDLSPELVLQYMVATYITPLNQHCDIHSVGLGDCGSGFGWLAFAYLLSGGKSAFLAEPDIKKLEASKKIAEILGVESRCVFSSEKLQDISLPNKSIDVFVSVETLEHVGKANIRPAVENIIRLTKQVIVLTAPNQLFPMVSHDAYVPFSHWLPLAWRHSFCRFLGIQHHEFHHFPFPWHLKPLHRFFAPRSRVLVFGSYRHWLNRYPIYSPYNGGVEKIRPPKLVALYMRIVSIILGRYSFIASPNLASIWIAKNEKVYVPKQDEEIKISGVAAE</sequence>
<gene>
    <name evidence="2" type="ORF">ACFOKA_16090</name>
</gene>
<protein>
    <submittedName>
        <fullName evidence="2">Class I SAM-dependent methyltransferase</fullName>
        <ecNumber evidence="2">2.1.-.-</ecNumber>
    </submittedName>
</protein>
<comment type="caution">
    <text evidence="2">The sequence shown here is derived from an EMBL/GenBank/DDBJ whole genome shotgun (WGS) entry which is preliminary data.</text>
</comment>
<dbReference type="Pfam" id="PF08241">
    <property type="entry name" value="Methyltransf_11"/>
    <property type="match status" value="1"/>
</dbReference>
<organism evidence="2 3">
    <name type="scientific">Kordiimonas pumila</name>
    <dbReference type="NCBI Taxonomy" id="2161677"/>
    <lineage>
        <taxon>Bacteria</taxon>
        <taxon>Pseudomonadati</taxon>
        <taxon>Pseudomonadota</taxon>
        <taxon>Alphaproteobacteria</taxon>
        <taxon>Kordiimonadales</taxon>
        <taxon>Kordiimonadaceae</taxon>
        <taxon>Kordiimonas</taxon>
    </lineage>
</organism>
<dbReference type="InterPro" id="IPR029063">
    <property type="entry name" value="SAM-dependent_MTases_sf"/>
</dbReference>
<dbReference type="Gene3D" id="3.40.50.150">
    <property type="entry name" value="Vaccinia Virus protein VP39"/>
    <property type="match status" value="1"/>
</dbReference>
<keyword evidence="2" id="KW-0489">Methyltransferase</keyword>
<dbReference type="SUPFAM" id="SSF53335">
    <property type="entry name" value="S-adenosyl-L-methionine-dependent methyltransferases"/>
    <property type="match status" value="1"/>
</dbReference>
<dbReference type="GO" id="GO:0008168">
    <property type="term" value="F:methyltransferase activity"/>
    <property type="evidence" value="ECO:0007669"/>
    <property type="project" value="UniProtKB-KW"/>
</dbReference>
<accession>A0ABV7D884</accession>